<evidence type="ECO:0000313" key="2">
    <source>
        <dbReference type="Proteomes" id="UP001153331"/>
    </source>
</evidence>
<dbReference type="EMBL" id="JAPHNI010000007">
    <property type="protein sequence ID" value="KAJ8118874.1"/>
    <property type="molecule type" value="Genomic_DNA"/>
</dbReference>
<reference evidence="1" key="1">
    <citation type="submission" date="2022-11" db="EMBL/GenBank/DDBJ databases">
        <title>Genome Sequence of Boeremia exigua.</title>
        <authorList>
            <person name="Buettner E."/>
        </authorList>
    </citation>
    <scope>NUCLEOTIDE SEQUENCE</scope>
    <source>
        <strain evidence="1">CU02</strain>
    </source>
</reference>
<accession>A0ACC2IUQ7</accession>
<keyword evidence="2" id="KW-1185">Reference proteome</keyword>
<comment type="caution">
    <text evidence="1">The sequence shown here is derived from an EMBL/GenBank/DDBJ whole genome shotgun (WGS) entry which is preliminary data.</text>
</comment>
<gene>
    <name evidence="1" type="ORF">OPT61_g218</name>
</gene>
<proteinExistence type="predicted"/>
<organism evidence="1 2">
    <name type="scientific">Boeremia exigua</name>
    <dbReference type="NCBI Taxonomy" id="749465"/>
    <lineage>
        <taxon>Eukaryota</taxon>
        <taxon>Fungi</taxon>
        <taxon>Dikarya</taxon>
        <taxon>Ascomycota</taxon>
        <taxon>Pezizomycotina</taxon>
        <taxon>Dothideomycetes</taxon>
        <taxon>Pleosporomycetidae</taxon>
        <taxon>Pleosporales</taxon>
        <taxon>Pleosporineae</taxon>
        <taxon>Didymellaceae</taxon>
        <taxon>Boeremia</taxon>
    </lineage>
</organism>
<sequence length="221" mass="24798">MVDTRLYTLPPTALMPNSPLPLVHYRGVLQESERTSGHAFDMFWDNGWLVQWLVRYPHTQRAHYHGASHECMAVLTGTATIRFGVADTDPDLDKNTYGSAWEDGGIELEARAGDVFIIPAGVSHKTYNTLPAAEFARLSPGDGHKVGIENSRRAYHDIQLSGFTMLGAYPRGFQWDFLEGGEHRGNFELVWRIPKPETDPVFGRDEGGICSLWRDVLQAKL</sequence>
<protein>
    <submittedName>
        <fullName evidence="1">Uncharacterized protein</fullName>
    </submittedName>
</protein>
<dbReference type="Proteomes" id="UP001153331">
    <property type="component" value="Unassembled WGS sequence"/>
</dbReference>
<evidence type="ECO:0000313" key="1">
    <source>
        <dbReference type="EMBL" id="KAJ8118874.1"/>
    </source>
</evidence>
<name>A0ACC2IUQ7_9PLEO</name>